<feature type="region of interest" description="Disordered" evidence="1">
    <location>
        <begin position="1"/>
        <end position="31"/>
    </location>
</feature>
<sequence>MVRRSLRVRRRPRNRRRRWSPVIRTHPDDPPLTAAEAARVAWLIARMAKRGVAGDDVDQRDLQRKLDRILDGARKRADTSK</sequence>
<dbReference type="InterPro" id="IPR046224">
    <property type="entry name" value="DUF6257"/>
</dbReference>
<proteinExistence type="predicted"/>
<comment type="caution">
    <text evidence="2">The sequence shown here is derived from an EMBL/GenBank/DDBJ whole genome shotgun (WGS) entry which is preliminary data.</text>
</comment>
<keyword evidence="3" id="KW-1185">Reference proteome</keyword>
<gene>
    <name evidence="2" type="ORF">K7862_07700</name>
</gene>
<evidence type="ECO:0000313" key="2">
    <source>
        <dbReference type="EMBL" id="MBY8877518.1"/>
    </source>
</evidence>
<dbReference type="Proteomes" id="UP000778578">
    <property type="component" value="Unassembled WGS sequence"/>
</dbReference>
<reference evidence="2 3" key="1">
    <citation type="submission" date="2021-08" db="EMBL/GenBank/DDBJ databases">
        <title>WGS of actinomycetes from Thailand.</title>
        <authorList>
            <person name="Thawai C."/>
        </authorList>
    </citation>
    <scope>NUCLEOTIDE SEQUENCE [LARGE SCALE GENOMIC DNA]</scope>
    <source>
        <strain evidence="2 3">PLK6-54</strain>
    </source>
</reference>
<feature type="compositionally biased region" description="Basic residues" evidence="1">
    <location>
        <begin position="1"/>
        <end position="19"/>
    </location>
</feature>
<accession>A0ABS7Q3I8</accession>
<evidence type="ECO:0000313" key="3">
    <source>
        <dbReference type="Proteomes" id="UP000778578"/>
    </source>
</evidence>
<name>A0ABS7Q3I8_9ACTN</name>
<dbReference type="Pfam" id="PF19771">
    <property type="entry name" value="DUF6257"/>
    <property type="match status" value="1"/>
</dbReference>
<organism evidence="2 3">
    <name type="scientific">Actinacidiphila acidipaludis</name>
    <dbReference type="NCBI Taxonomy" id="2873382"/>
    <lineage>
        <taxon>Bacteria</taxon>
        <taxon>Bacillati</taxon>
        <taxon>Actinomycetota</taxon>
        <taxon>Actinomycetes</taxon>
        <taxon>Kitasatosporales</taxon>
        <taxon>Streptomycetaceae</taxon>
        <taxon>Actinacidiphila</taxon>
    </lineage>
</organism>
<protein>
    <submittedName>
        <fullName evidence="2">DUF6257 family protein</fullName>
    </submittedName>
</protein>
<dbReference type="EMBL" id="JAINZZ010000006">
    <property type="protein sequence ID" value="MBY8877518.1"/>
    <property type="molecule type" value="Genomic_DNA"/>
</dbReference>
<evidence type="ECO:0000256" key="1">
    <source>
        <dbReference type="SAM" id="MobiDB-lite"/>
    </source>
</evidence>